<sequence>MSERVDQDVNSGNATSYSFVQQEHPTCINDVYISPNYAGQPENAIVVHEGQPLTMCLLGISLLSEMDFVIVFNFFCNLFRFAFAGTNFASGAGGKEPNKKPVIDSSSDDEDPKFITKDRIRDIIQNSGWSSRRKDLAHDWMSAASERETTDAAILAHLNTIVEETGEKGRSTAVGPSGSAREMAWHFNKLLETESEQNTYRILSVLSSAQSMLLADDNRNITLKAHPHAPVSHATMMQQFPPNLYKACSEHTKAYKCFAKNLQTDHRKQAFSVWRVVEKWSNIHFYYDDLQPNGNSNTGQGQPRPYHLLVAIKCKLLWTIDLICLLIEEQKVNLWERNTEGMTSFMLPYTTTTSPLQAVWKYAVDHFGPEGYQEMTDMLLHHNPTPGADNNWASEYVSRNPADFKDYLDEISAETKYLSTISRLVKKESGPDTRNRIRRRILQAAENSGDVTDCFYNYYSSQSIVDCLKLRIQNTKIRGKKCELNEESDNLKGLFENELASYNNKKQCMKMNNKRYY</sequence>
<dbReference type="InParanoid" id="A0A2P6MSZ9"/>
<reference evidence="1 2" key="1">
    <citation type="journal article" date="2018" name="Genome Biol. Evol.">
        <title>Multiple Roots of Fruiting Body Formation in Amoebozoa.</title>
        <authorList>
            <person name="Hillmann F."/>
            <person name="Forbes G."/>
            <person name="Novohradska S."/>
            <person name="Ferling I."/>
            <person name="Riege K."/>
            <person name="Groth M."/>
            <person name="Westermann M."/>
            <person name="Marz M."/>
            <person name="Spaller T."/>
            <person name="Winckler T."/>
            <person name="Schaap P."/>
            <person name="Glockner G."/>
        </authorList>
    </citation>
    <scope>NUCLEOTIDE SEQUENCE [LARGE SCALE GENOMIC DNA]</scope>
    <source>
        <strain evidence="1 2">Jena</strain>
    </source>
</reference>
<protein>
    <submittedName>
        <fullName evidence="1">Uncharacterized protein</fullName>
    </submittedName>
</protein>
<gene>
    <name evidence="1" type="ORF">PROFUN_09524</name>
</gene>
<organism evidence="1 2">
    <name type="scientific">Planoprotostelium fungivorum</name>
    <dbReference type="NCBI Taxonomy" id="1890364"/>
    <lineage>
        <taxon>Eukaryota</taxon>
        <taxon>Amoebozoa</taxon>
        <taxon>Evosea</taxon>
        <taxon>Variosea</taxon>
        <taxon>Cavosteliida</taxon>
        <taxon>Cavosteliaceae</taxon>
        <taxon>Planoprotostelium</taxon>
    </lineage>
</organism>
<dbReference type="EMBL" id="MDYQ01000439">
    <property type="protein sequence ID" value="PRP74824.1"/>
    <property type="molecule type" value="Genomic_DNA"/>
</dbReference>
<dbReference type="OrthoDB" id="194358at2759"/>
<dbReference type="Proteomes" id="UP000241769">
    <property type="component" value="Unassembled WGS sequence"/>
</dbReference>
<proteinExistence type="predicted"/>
<accession>A0A2P6MSZ9</accession>
<comment type="caution">
    <text evidence="1">The sequence shown here is derived from an EMBL/GenBank/DDBJ whole genome shotgun (WGS) entry which is preliminary data.</text>
</comment>
<evidence type="ECO:0000313" key="1">
    <source>
        <dbReference type="EMBL" id="PRP74824.1"/>
    </source>
</evidence>
<evidence type="ECO:0000313" key="2">
    <source>
        <dbReference type="Proteomes" id="UP000241769"/>
    </source>
</evidence>
<dbReference type="AlphaFoldDB" id="A0A2P6MSZ9"/>
<name>A0A2P6MSZ9_9EUKA</name>
<keyword evidence="2" id="KW-1185">Reference proteome</keyword>